<protein>
    <submittedName>
        <fullName evidence="1">Uncharacterized protein</fullName>
    </submittedName>
</protein>
<name>A0A1Y2LVG2_EPING</name>
<gene>
    <name evidence="1" type="ORF">B5807_06502</name>
</gene>
<sequence length="139" mass="15732">MASAAGAPPPPPPRGASSFDYLPAELLLEVWKYLSVNSSMQFALALFPTLRRHSLIPQLTLSTYMRITRSNTEPRVLRGGDATVLARLPMELWLQIAELGNSRDNISLMFALAGQFFQFQERPSDETKSRLRVWARRKQ</sequence>
<keyword evidence="2" id="KW-1185">Reference proteome</keyword>
<dbReference type="EMBL" id="KZ107847">
    <property type="protein sequence ID" value="OSS47810.1"/>
    <property type="molecule type" value="Genomic_DNA"/>
</dbReference>
<dbReference type="OMA" id="TFQRHNL"/>
<dbReference type="InParanoid" id="A0A1Y2LVG2"/>
<dbReference type="Proteomes" id="UP000193240">
    <property type="component" value="Unassembled WGS sequence"/>
</dbReference>
<evidence type="ECO:0000313" key="1">
    <source>
        <dbReference type="EMBL" id="OSS47810.1"/>
    </source>
</evidence>
<organism evidence="1 2">
    <name type="scientific">Epicoccum nigrum</name>
    <name type="common">Soil fungus</name>
    <name type="synonym">Epicoccum purpurascens</name>
    <dbReference type="NCBI Taxonomy" id="105696"/>
    <lineage>
        <taxon>Eukaryota</taxon>
        <taxon>Fungi</taxon>
        <taxon>Dikarya</taxon>
        <taxon>Ascomycota</taxon>
        <taxon>Pezizomycotina</taxon>
        <taxon>Dothideomycetes</taxon>
        <taxon>Pleosporomycetidae</taxon>
        <taxon>Pleosporales</taxon>
        <taxon>Pleosporineae</taxon>
        <taxon>Didymellaceae</taxon>
        <taxon>Epicoccum</taxon>
    </lineage>
</organism>
<reference evidence="1 2" key="1">
    <citation type="journal article" date="2017" name="Genome Announc.">
        <title>Genome sequence of the saprophytic ascomycete Epicoccum nigrum ICMP 19927 strain isolated from New Zealand.</title>
        <authorList>
            <person name="Fokin M."/>
            <person name="Fleetwood D."/>
            <person name="Weir B.S."/>
            <person name="Villas-Boas S.G."/>
        </authorList>
    </citation>
    <scope>NUCLEOTIDE SEQUENCE [LARGE SCALE GENOMIC DNA]</scope>
    <source>
        <strain evidence="1 2">ICMP 19927</strain>
    </source>
</reference>
<accession>A0A1Y2LVG2</accession>
<evidence type="ECO:0000313" key="2">
    <source>
        <dbReference type="Proteomes" id="UP000193240"/>
    </source>
</evidence>
<proteinExistence type="predicted"/>
<dbReference type="AlphaFoldDB" id="A0A1Y2LVG2"/>